<dbReference type="InterPro" id="IPR000683">
    <property type="entry name" value="Gfo/Idh/MocA-like_OxRdtase_N"/>
</dbReference>
<dbReference type="KEGG" id="hmp:K6T50_17090"/>
<organism evidence="3 4">
    <name type="scientific">Halobaculum magnesiiphilum</name>
    <dbReference type="NCBI Taxonomy" id="1017351"/>
    <lineage>
        <taxon>Archaea</taxon>
        <taxon>Methanobacteriati</taxon>
        <taxon>Methanobacteriota</taxon>
        <taxon>Stenosarchaea group</taxon>
        <taxon>Halobacteria</taxon>
        <taxon>Halobacteriales</taxon>
        <taxon>Haloferacaceae</taxon>
        <taxon>Halobaculum</taxon>
    </lineage>
</organism>
<dbReference type="InterPro" id="IPR055170">
    <property type="entry name" value="GFO_IDH_MocA-like_dom"/>
</dbReference>
<evidence type="ECO:0000259" key="1">
    <source>
        <dbReference type="Pfam" id="PF01408"/>
    </source>
</evidence>
<dbReference type="GO" id="GO:0000166">
    <property type="term" value="F:nucleotide binding"/>
    <property type="evidence" value="ECO:0007669"/>
    <property type="project" value="InterPro"/>
</dbReference>
<dbReference type="Pfam" id="PF22725">
    <property type="entry name" value="GFO_IDH_MocA_C3"/>
    <property type="match status" value="1"/>
</dbReference>
<dbReference type="InterPro" id="IPR051450">
    <property type="entry name" value="Gfo/Idh/MocA_Oxidoreductases"/>
</dbReference>
<sequence>MGRNHARVYRELADVELVGVADMDTEAAERVAREYGTVAYDTDDLLGVADAVSVAVPTSAHAPVLERCIDAGVHALVEKPFVDDLATGRELAARAEEAGVTVQVGHVERFNPAVRTLMRILPNLDVLAVDARRLGPPTDRELDGTVVSDLMIHDIDVINAVIDARPGTLGATGAADGDYATVQCVYEDGTVTTFTASRVTRRKVRRLEITARECLVVVDYLAQTVEIHRSEVPEYVESNGTVRHRTESVVERPFVETGEPLKAELGAFVEAVREGSEPMVTVEDGLAAVEFARQVEGVIGMEDELAARQEATR</sequence>
<dbReference type="SUPFAM" id="SSF55347">
    <property type="entry name" value="Glyceraldehyde-3-phosphate dehydrogenase-like, C-terminal domain"/>
    <property type="match status" value="1"/>
</dbReference>
<reference evidence="3 4" key="1">
    <citation type="journal article" date="2021" name="Int. J. Syst. Evol. Microbiol.">
        <title>Halobaculum halophilum sp. nov. and Halobaculum salinum sp. nov., isolated from salt lake and saline soil.</title>
        <authorList>
            <person name="Cui H.L."/>
            <person name="Shi X.W."/>
            <person name="Yin X.M."/>
            <person name="Yang X.Y."/>
            <person name="Hou J."/>
            <person name="Zhu L."/>
        </authorList>
    </citation>
    <scope>NUCLEOTIDE SEQUENCE [LARGE SCALE GENOMIC DNA]</scope>
    <source>
        <strain evidence="3 4">NBRC 109044</strain>
    </source>
</reference>
<gene>
    <name evidence="3" type="ORF">K6T50_17090</name>
</gene>
<geneLocation type="plasmid" evidence="3 4">
    <name>unnamed2</name>
</geneLocation>
<dbReference type="SUPFAM" id="SSF51735">
    <property type="entry name" value="NAD(P)-binding Rossmann-fold domains"/>
    <property type="match status" value="1"/>
</dbReference>
<accession>A0A8T8WJ03</accession>
<dbReference type="Gene3D" id="3.30.360.10">
    <property type="entry name" value="Dihydrodipicolinate Reductase, domain 2"/>
    <property type="match status" value="1"/>
</dbReference>
<protein>
    <submittedName>
        <fullName evidence="3">Gfo/Idh/MocA family oxidoreductase</fullName>
    </submittedName>
</protein>
<dbReference type="PANTHER" id="PTHR43377">
    <property type="entry name" value="BILIVERDIN REDUCTASE A"/>
    <property type="match status" value="1"/>
</dbReference>
<dbReference type="PANTHER" id="PTHR43377:SF1">
    <property type="entry name" value="BILIVERDIN REDUCTASE A"/>
    <property type="match status" value="1"/>
</dbReference>
<dbReference type="Gene3D" id="3.40.50.720">
    <property type="entry name" value="NAD(P)-binding Rossmann-like Domain"/>
    <property type="match status" value="1"/>
</dbReference>
<dbReference type="Proteomes" id="UP000826254">
    <property type="component" value="Plasmid unnamed2"/>
</dbReference>
<dbReference type="InterPro" id="IPR036291">
    <property type="entry name" value="NAD(P)-bd_dom_sf"/>
</dbReference>
<feature type="domain" description="Gfo/Idh/MocA-like oxidoreductase N-terminal" evidence="1">
    <location>
        <begin position="1"/>
        <end position="106"/>
    </location>
</feature>
<keyword evidence="4" id="KW-1185">Reference proteome</keyword>
<keyword evidence="3" id="KW-0614">Plasmid</keyword>
<proteinExistence type="predicted"/>
<evidence type="ECO:0000313" key="3">
    <source>
        <dbReference type="EMBL" id="QZP39808.1"/>
    </source>
</evidence>
<evidence type="ECO:0000313" key="4">
    <source>
        <dbReference type="Proteomes" id="UP000826254"/>
    </source>
</evidence>
<evidence type="ECO:0000259" key="2">
    <source>
        <dbReference type="Pfam" id="PF22725"/>
    </source>
</evidence>
<dbReference type="EMBL" id="CP081960">
    <property type="protein sequence ID" value="QZP39808.1"/>
    <property type="molecule type" value="Genomic_DNA"/>
</dbReference>
<feature type="domain" description="GFO/IDH/MocA-like oxidoreductase" evidence="2">
    <location>
        <begin position="138"/>
        <end position="210"/>
    </location>
</feature>
<dbReference type="AlphaFoldDB" id="A0A8T8WJ03"/>
<dbReference type="Pfam" id="PF01408">
    <property type="entry name" value="GFO_IDH_MocA"/>
    <property type="match status" value="1"/>
</dbReference>
<name>A0A8T8WJ03_9EURY</name>